<feature type="binding site" evidence="9 11">
    <location>
        <begin position="73"/>
        <end position="75"/>
    </location>
    <ligand>
        <name>substrate</name>
    </ligand>
</feature>
<evidence type="ECO:0000256" key="12">
    <source>
        <dbReference type="PIRSR" id="PIRSR006246-3"/>
    </source>
</evidence>
<dbReference type="GO" id="GO:0015940">
    <property type="term" value="P:pantothenate biosynthetic process"/>
    <property type="evidence" value="ECO:0007669"/>
    <property type="project" value="UniProtKB-UniRule"/>
</dbReference>
<dbReference type="PANTHER" id="PTHR21012">
    <property type="entry name" value="ASPARTATE 1-DECARBOXYLASE"/>
    <property type="match status" value="1"/>
</dbReference>
<evidence type="ECO:0000256" key="4">
    <source>
        <dbReference type="ARBA" id="ARBA00022813"/>
    </source>
</evidence>
<keyword evidence="5 9" id="KW-0865">Zymogen</keyword>
<comment type="similarity">
    <text evidence="9">Belongs to the PanD family.</text>
</comment>
<comment type="PTM">
    <text evidence="9 12">Is synthesized initially as an inactive proenzyme, which is activated by self-cleavage at a specific serine bond to produce a beta-subunit with a hydroxyl group at its C-terminus and an alpha-subunit with a pyruvoyl group at its N-terminus.</text>
</comment>
<evidence type="ECO:0000256" key="13">
    <source>
        <dbReference type="PIRSR" id="PIRSR006246-5"/>
    </source>
</evidence>
<dbReference type="RefSeq" id="WP_059138291.1">
    <property type="nucleotide sequence ID" value="NZ_LMBR01000016.1"/>
</dbReference>
<dbReference type="Proteomes" id="UP000053937">
    <property type="component" value="Unassembled WGS sequence"/>
</dbReference>
<dbReference type="UniPathway" id="UPA00028">
    <property type="reaction ID" value="UER00002"/>
</dbReference>
<feature type="active site" description="Schiff-base intermediate with substrate; via pyruvic acid" evidence="9 10">
    <location>
        <position position="25"/>
    </location>
</feature>
<evidence type="ECO:0000256" key="3">
    <source>
        <dbReference type="ARBA" id="ARBA00022793"/>
    </source>
</evidence>
<feature type="active site" description="Proton donor" evidence="9 10">
    <location>
        <position position="58"/>
    </location>
</feature>
<dbReference type="GO" id="GO:0004068">
    <property type="term" value="F:aspartate 1-decarboxylase activity"/>
    <property type="evidence" value="ECO:0007669"/>
    <property type="project" value="UniProtKB-UniRule"/>
</dbReference>
<dbReference type="InterPro" id="IPR003190">
    <property type="entry name" value="Asp_decarbox"/>
</dbReference>
<comment type="subunit">
    <text evidence="9">Heterooctamer of four alpha and four beta subunits.</text>
</comment>
<dbReference type="EC" id="4.1.1.11" evidence="9"/>
<protein>
    <recommendedName>
        <fullName evidence="9">Aspartate 1-decarboxylase</fullName>
        <ecNumber evidence="9">4.1.1.11</ecNumber>
    </recommendedName>
    <alternativeName>
        <fullName evidence="9">Aspartate alpha-decarboxylase</fullName>
    </alternativeName>
    <component>
        <recommendedName>
            <fullName evidence="9">Aspartate 1-decarboxylase beta chain</fullName>
        </recommendedName>
    </component>
    <component>
        <recommendedName>
            <fullName evidence="9">Aspartate 1-decarboxylase alpha chain</fullName>
        </recommendedName>
    </component>
</protein>
<keyword evidence="2 9" id="KW-0566">Pantothenate biosynthesis</keyword>
<keyword evidence="3 9" id="KW-0210">Decarboxylase</keyword>
<reference evidence="14 15" key="1">
    <citation type="submission" date="2015-10" db="EMBL/GenBank/DDBJ databases">
        <title>Draft Genome Sequence of Chlorobium limicola strain Frasassi Growing under Artificial Lighting in the Frasassi Cave System.</title>
        <authorList>
            <person name="Mansor M."/>
            <person name="Macalady J."/>
        </authorList>
    </citation>
    <scope>NUCLEOTIDE SEQUENCE [LARGE SCALE GENOMIC DNA]</scope>
    <source>
        <strain evidence="14 15">Frasassi</strain>
    </source>
</reference>
<dbReference type="PANTHER" id="PTHR21012:SF0">
    <property type="entry name" value="ASPARTATE 1-DECARBOXYLASE"/>
    <property type="match status" value="1"/>
</dbReference>
<comment type="subcellular location">
    <subcellularLocation>
        <location evidence="9">Cytoplasm</location>
    </subcellularLocation>
</comment>
<keyword evidence="6 9" id="KW-0456">Lyase</keyword>
<evidence type="ECO:0000256" key="9">
    <source>
        <dbReference type="HAMAP-Rule" id="MF_00446"/>
    </source>
</evidence>
<gene>
    <name evidence="9" type="primary">panD</name>
    <name evidence="14" type="ORF">ASB62_01395</name>
</gene>
<dbReference type="EMBL" id="LMBR01000016">
    <property type="protein sequence ID" value="KUL32783.1"/>
    <property type="molecule type" value="Genomic_DNA"/>
</dbReference>
<dbReference type="Gene3D" id="2.40.40.20">
    <property type="match status" value="1"/>
</dbReference>
<feature type="binding site" evidence="9 11">
    <location>
        <position position="57"/>
    </location>
    <ligand>
        <name>substrate</name>
    </ligand>
</feature>
<dbReference type="GO" id="GO:0006523">
    <property type="term" value="P:alanine biosynthetic process"/>
    <property type="evidence" value="ECO:0007669"/>
    <property type="project" value="InterPro"/>
</dbReference>
<evidence type="ECO:0000256" key="1">
    <source>
        <dbReference type="ARBA" id="ARBA00022490"/>
    </source>
</evidence>
<evidence type="ECO:0000256" key="6">
    <source>
        <dbReference type="ARBA" id="ARBA00023239"/>
    </source>
</evidence>
<organism evidence="14 15">
    <name type="scientific">Chlorobium limicola</name>
    <dbReference type="NCBI Taxonomy" id="1092"/>
    <lineage>
        <taxon>Bacteria</taxon>
        <taxon>Pseudomonadati</taxon>
        <taxon>Chlorobiota</taxon>
        <taxon>Chlorobiia</taxon>
        <taxon>Chlorobiales</taxon>
        <taxon>Chlorobiaceae</taxon>
        <taxon>Chlorobium/Pelodictyon group</taxon>
        <taxon>Chlorobium</taxon>
    </lineage>
</organism>
<evidence type="ECO:0000256" key="11">
    <source>
        <dbReference type="PIRSR" id="PIRSR006246-2"/>
    </source>
</evidence>
<dbReference type="OrthoDB" id="9803983at2"/>
<keyword evidence="1 9" id="KW-0963">Cytoplasm</keyword>
<keyword evidence="4 9" id="KW-0068">Autocatalytic cleavage</keyword>
<evidence type="ECO:0000256" key="7">
    <source>
        <dbReference type="ARBA" id="ARBA00023270"/>
    </source>
</evidence>
<dbReference type="SUPFAM" id="SSF50692">
    <property type="entry name" value="ADC-like"/>
    <property type="match status" value="1"/>
</dbReference>
<keyword evidence="7 9" id="KW-0704">Schiff base</keyword>
<comment type="caution">
    <text evidence="14">The sequence shown here is derived from an EMBL/GenBank/DDBJ whole genome shotgun (WGS) entry which is preliminary data.</text>
</comment>
<comment type="catalytic activity">
    <reaction evidence="9">
        <text>L-aspartate + H(+) = beta-alanine + CO2</text>
        <dbReference type="Rhea" id="RHEA:19497"/>
        <dbReference type="ChEBI" id="CHEBI:15378"/>
        <dbReference type="ChEBI" id="CHEBI:16526"/>
        <dbReference type="ChEBI" id="CHEBI:29991"/>
        <dbReference type="ChEBI" id="CHEBI:57966"/>
        <dbReference type="EC" id="4.1.1.11"/>
    </reaction>
</comment>
<dbReference type="CDD" id="cd06919">
    <property type="entry name" value="Asp_decarbox"/>
    <property type="match status" value="1"/>
</dbReference>
<dbReference type="NCBIfam" id="TIGR00223">
    <property type="entry name" value="panD"/>
    <property type="match status" value="1"/>
</dbReference>
<evidence type="ECO:0000313" key="15">
    <source>
        <dbReference type="Proteomes" id="UP000053937"/>
    </source>
</evidence>
<keyword evidence="8 9" id="KW-0670">Pyruvate</keyword>
<dbReference type="PIRSF" id="PIRSF006246">
    <property type="entry name" value="Asp_decarbox"/>
    <property type="match status" value="1"/>
</dbReference>
<dbReference type="HAMAP" id="MF_00446">
    <property type="entry name" value="PanD"/>
    <property type="match status" value="1"/>
</dbReference>
<comment type="cofactor">
    <cofactor evidence="9 10">
        <name>pyruvate</name>
        <dbReference type="ChEBI" id="CHEBI:15361"/>
    </cofactor>
    <text evidence="9 10">Binds 1 pyruvoyl group covalently per subunit.</text>
</comment>
<accession>A0A101JTR3</accession>
<feature type="modified residue" description="Pyruvic acid (Ser)" evidence="9 12">
    <location>
        <position position="25"/>
    </location>
</feature>
<proteinExistence type="inferred from homology"/>
<feature type="chain" id="PRO_5013992297" description="Aspartate 1-decarboxylase beta chain" evidence="9 13">
    <location>
        <begin position="1"/>
        <end position="24"/>
    </location>
</feature>
<dbReference type="Pfam" id="PF02261">
    <property type="entry name" value="Asp_decarbox"/>
    <property type="match status" value="1"/>
</dbReference>
<evidence type="ECO:0000256" key="2">
    <source>
        <dbReference type="ARBA" id="ARBA00022655"/>
    </source>
</evidence>
<dbReference type="InterPro" id="IPR009010">
    <property type="entry name" value="Asp_de-COase-like_dom_sf"/>
</dbReference>
<dbReference type="AlphaFoldDB" id="A0A101JTR3"/>
<evidence type="ECO:0000256" key="8">
    <source>
        <dbReference type="ARBA" id="ARBA00023317"/>
    </source>
</evidence>
<evidence type="ECO:0000256" key="5">
    <source>
        <dbReference type="ARBA" id="ARBA00023145"/>
    </source>
</evidence>
<name>A0A101JTR3_CHLLI</name>
<feature type="chain" id="PRO_5013992296" description="Aspartate 1-decarboxylase alpha chain" evidence="9 13">
    <location>
        <begin position="25"/>
        <end position="128"/>
    </location>
</feature>
<evidence type="ECO:0000313" key="14">
    <source>
        <dbReference type="EMBL" id="KUL32783.1"/>
    </source>
</evidence>
<keyword evidence="15" id="KW-1185">Reference proteome</keyword>
<comment type="pathway">
    <text evidence="9">Cofactor biosynthesis; (R)-pantothenate biosynthesis; beta-alanine from L-aspartate: step 1/1.</text>
</comment>
<sequence>MKLHLLKSKIHNAIVTSGDLEYEGSITIDSELLEMAQMIPNEKVLVVNNNNGERFETYIINGDYGSRVIQLNGAAARCALPGDEIIIMTFAVMDEIEAGSHKPMVLIVDRNNNPKRRHRVGEEDELLS</sequence>
<evidence type="ECO:0000256" key="10">
    <source>
        <dbReference type="PIRSR" id="PIRSR006246-1"/>
    </source>
</evidence>
<comment type="function">
    <text evidence="9">Catalyzes the pyruvoyl-dependent decarboxylation of aspartate to produce beta-alanine.</text>
</comment>
<dbReference type="GO" id="GO:0005829">
    <property type="term" value="C:cytosol"/>
    <property type="evidence" value="ECO:0007669"/>
    <property type="project" value="TreeGrafter"/>
</dbReference>